<name>A0ACC0WJ64_9STRA</name>
<reference evidence="1 2" key="1">
    <citation type="journal article" date="2022" name="bioRxiv">
        <title>The genome of the oomycete Peronosclerospora sorghi, a cosmopolitan pathogen of maize and sorghum, is inflated with dispersed pseudogenes.</title>
        <authorList>
            <person name="Fletcher K."/>
            <person name="Martin F."/>
            <person name="Isakeit T."/>
            <person name="Cavanaugh K."/>
            <person name="Magill C."/>
            <person name="Michelmore R."/>
        </authorList>
    </citation>
    <scope>NUCLEOTIDE SEQUENCE [LARGE SCALE GENOMIC DNA]</scope>
    <source>
        <strain evidence="1">P6</strain>
    </source>
</reference>
<proteinExistence type="predicted"/>
<accession>A0ACC0WJ64</accession>
<sequence length="72" mass="8352">MECFELNAIPFSDHKRPYDEITSCLSDYNWLIKKEKVLVDVFSVLAKLEDIQFIYALRSPEGVLKIELLVSS</sequence>
<keyword evidence="2" id="KW-1185">Reference proteome</keyword>
<gene>
    <name evidence="1" type="ORF">PsorP6_012742</name>
</gene>
<evidence type="ECO:0000313" key="2">
    <source>
        <dbReference type="Proteomes" id="UP001163321"/>
    </source>
</evidence>
<organism evidence="1 2">
    <name type="scientific">Peronosclerospora sorghi</name>
    <dbReference type="NCBI Taxonomy" id="230839"/>
    <lineage>
        <taxon>Eukaryota</taxon>
        <taxon>Sar</taxon>
        <taxon>Stramenopiles</taxon>
        <taxon>Oomycota</taxon>
        <taxon>Peronosporomycetes</taxon>
        <taxon>Peronosporales</taxon>
        <taxon>Peronosporaceae</taxon>
        <taxon>Peronosclerospora</taxon>
    </lineage>
</organism>
<dbReference type="EMBL" id="CM047592">
    <property type="protein sequence ID" value="KAI9918079.1"/>
    <property type="molecule type" value="Genomic_DNA"/>
</dbReference>
<comment type="caution">
    <text evidence="1">The sequence shown here is derived from an EMBL/GenBank/DDBJ whole genome shotgun (WGS) entry which is preliminary data.</text>
</comment>
<evidence type="ECO:0000313" key="1">
    <source>
        <dbReference type="EMBL" id="KAI9918079.1"/>
    </source>
</evidence>
<dbReference type="Proteomes" id="UP001163321">
    <property type="component" value="Chromosome 13"/>
</dbReference>
<protein>
    <submittedName>
        <fullName evidence="1">Uncharacterized protein</fullName>
    </submittedName>
</protein>